<keyword evidence="11" id="KW-1185">Reference proteome</keyword>
<evidence type="ECO:0000256" key="5">
    <source>
        <dbReference type="ARBA" id="ARBA00023098"/>
    </source>
</evidence>
<evidence type="ECO:0000256" key="4">
    <source>
        <dbReference type="ARBA" id="ARBA00023043"/>
    </source>
</evidence>
<dbReference type="InterPro" id="IPR016035">
    <property type="entry name" value="Acyl_Trfase/lysoPLipase"/>
</dbReference>
<dbReference type="Gene3D" id="1.25.40.20">
    <property type="entry name" value="Ankyrin repeat-containing domain"/>
    <property type="match status" value="2"/>
</dbReference>
<feature type="compositionally biased region" description="Basic and acidic residues" evidence="9">
    <location>
        <begin position="7"/>
        <end position="16"/>
    </location>
</feature>
<comment type="catalytic activity">
    <reaction evidence="6">
        <text>a 1,2-diacyl-sn-glycero-3-phosphocholine + H2O = a 1-acyl-sn-glycero-3-phosphocholine + a fatty acid + H(+)</text>
        <dbReference type="Rhea" id="RHEA:15801"/>
        <dbReference type="ChEBI" id="CHEBI:15377"/>
        <dbReference type="ChEBI" id="CHEBI:15378"/>
        <dbReference type="ChEBI" id="CHEBI:28868"/>
        <dbReference type="ChEBI" id="CHEBI:57643"/>
        <dbReference type="ChEBI" id="CHEBI:58168"/>
        <dbReference type="EC" id="3.1.1.4"/>
    </reaction>
    <physiologicalReaction direction="left-to-right" evidence="6">
        <dbReference type="Rhea" id="RHEA:15802"/>
    </physiologicalReaction>
</comment>
<dbReference type="EC" id="3.1.1.4" evidence="1"/>
<dbReference type="InterPro" id="IPR002641">
    <property type="entry name" value="PNPLA_dom"/>
</dbReference>
<feature type="repeat" description="ANK" evidence="7">
    <location>
        <begin position="395"/>
        <end position="427"/>
    </location>
</feature>
<dbReference type="PROSITE" id="PS50088">
    <property type="entry name" value="ANK_REPEAT"/>
    <property type="match status" value="4"/>
</dbReference>
<dbReference type="GO" id="GO:0052816">
    <property type="term" value="F:long-chain fatty acyl-CoA hydrolase activity"/>
    <property type="evidence" value="ECO:0007669"/>
    <property type="project" value="TreeGrafter"/>
</dbReference>
<dbReference type="InterPro" id="IPR002110">
    <property type="entry name" value="Ankyrin_rpt"/>
</dbReference>
<dbReference type="PANTHER" id="PTHR24139:SF34">
    <property type="entry name" value="85_88 KDA CALCIUM-INDEPENDENT PHOSPHOLIPASE A2"/>
    <property type="match status" value="1"/>
</dbReference>
<evidence type="ECO:0000259" key="10">
    <source>
        <dbReference type="PROSITE" id="PS51635"/>
    </source>
</evidence>
<feature type="repeat" description="ANK" evidence="7">
    <location>
        <begin position="530"/>
        <end position="562"/>
    </location>
</feature>
<evidence type="ECO:0000256" key="3">
    <source>
        <dbReference type="ARBA" id="ARBA00022801"/>
    </source>
</evidence>
<dbReference type="Proteomes" id="UP000887569">
    <property type="component" value="Unplaced"/>
</dbReference>
<feature type="active site" description="Nucleophile" evidence="8">
    <location>
        <position position="722"/>
    </location>
</feature>
<dbReference type="SMART" id="SM00248">
    <property type="entry name" value="ANK"/>
    <property type="match status" value="6"/>
</dbReference>
<evidence type="ECO:0000256" key="8">
    <source>
        <dbReference type="PROSITE-ProRule" id="PRU01161"/>
    </source>
</evidence>
<evidence type="ECO:0000256" key="9">
    <source>
        <dbReference type="SAM" id="MobiDB-lite"/>
    </source>
</evidence>
<dbReference type="SUPFAM" id="SSF48403">
    <property type="entry name" value="Ankyrin repeat"/>
    <property type="match status" value="1"/>
</dbReference>
<feature type="compositionally biased region" description="Basic residues" evidence="9">
    <location>
        <begin position="1036"/>
        <end position="1046"/>
    </location>
</feature>
<dbReference type="WBParaSite" id="PgR001X_g003_t02">
    <property type="protein sequence ID" value="PgR001X_g003_t02"/>
    <property type="gene ID" value="PgR001X_g003"/>
</dbReference>
<evidence type="ECO:0000313" key="11">
    <source>
        <dbReference type="Proteomes" id="UP000887569"/>
    </source>
</evidence>
<dbReference type="PROSITE" id="PS50297">
    <property type="entry name" value="ANK_REP_REGION"/>
    <property type="match status" value="3"/>
</dbReference>
<dbReference type="CDD" id="cd07212">
    <property type="entry name" value="Pat_PNPLA9"/>
    <property type="match status" value="1"/>
</dbReference>
<keyword evidence="2" id="KW-0677">Repeat</keyword>
<dbReference type="AlphaFoldDB" id="A0A915A4B4"/>
<feature type="short sequence motif" description="GXSXG" evidence="8">
    <location>
        <begin position="720"/>
        <end position="724"/>
    </location>
</feature>
<protein>
    <recommendedName>
        <fullName evidence="1">phospholipase A2</fullName>
        <ecNumber evidence="1">3.1.1.4</ecNumber>
    </recommendedName>
</protein>
<feature type="active site" description="Proton acceptor" evidence="8">
    <location>
        <position position="851"/>
    </location>
</feature>
<evidence type="ECO:0000313" key="12">
    <source>
        <dbReference type="WBParaSite" id="PgR001X_g003_t01"/>
    </source>
</evidence>
<feature type="region of interest" description="Disordered" evidence="9">
    <location>
        <begin position="1016"/>
        <end position="1046"/>
    </location>
</feature>
<sequence length="1046" mass="115491">MASTKSVRSEGMDKKATAPLEQTLSVEALAAEVCAVPHRDRENVCSEHSCYISDCPSQCTSAGSEPFLEHKITASSLSPHSQSSHPDSNGSAMGTASPMHSPADTLSANEPIAISSNDEEGAGTPPPSPNSSRNAQKPSLFSLAQVSHKLGELWSSARERVFGEDYWIPSDAYEVILFPSELLSAHNTVFPANGTRKGLSVVQGTLKNQPASPLFHVVFANSVRGVTQSAVVTLSIFRSHDIQEAVDLYNRCCDCETLFMLIDMRKDNRRLVRELVAALRAHPLWLIVPIAIATNRLDFFSDEGIKRVQSTQYDYFTLMLNVAAQPEGRYPLMLAVEMHRVDIVRRLLQLGADPAVRDMSGNNAMHYAALASVHMLDLLWEFESTHALLNTTNHDGYTPVLLAIRNANPRCVSTLISRGAEVNILVAGRSPLFEAMQSKGKSTEVIRTLLDASPNLLHEKDPATGNTVLHAAQFKTPLLGLLSLKHAELDLNARNNAGQAPLHLYVNKGDIGLVMTLSSYNCDLNIADRSGDTALHLAVSRRDLQMTRLLLCLGADPNVKNKHGDTPRHLAAKLQEWELLKSLAICGAQRCEDGTKGGCVSGCVSTKKLDEIKDASWWSIESAENYTTPRANSSAFITELERFEESKATNPIRDFKQKFCYDGMLKRLEEIAAAKDTPDFVSLLSLDGGGIRGLVIIQMLIDLEKVLGEPIFPYFDLVAGTSTGGIIVAGLAQGKSLRECQQIYLRLKDIIFDGWTRPYNSSLLEVFMQKEVGSKTTLADIPWPRMMFTTVRADCFPVRLELMRNYRLPISEEENEQLGYGDPKDTLLWKALRRTSAAPTYFSTVDNKYIDGGIIANNPALDLLSELVFWNTTKHYLTNSADNPVEVGCVLSVGTGAIPVIPMETANLEISSNPYSSAVAIKNLGIILVDQVTATEGAPVDRARSWCHSANIPYFRLSAPLFKDVAMDSRDDVDLARMMWNCVEYGKQMHSELQRIAVLLRKLGYAWRRRHLFETRKSGSDAQTQTSAPSNAITMRRQRMHRKSII</sequence>
<feature type="region of interest" description="Disordered" evidence="9">
    <location>
        <begin position="75"/>
        <end position="136"/>
    </location>
</feature>
<keyword evidence="3 8" id="KW-0378">Hydrolase</keyword>
<accession>A0A915A4B4</accession>
<evidence type="ECO:0000313" key="14">
    <source>
        <dbReference type="WBParaSite" id="PgR001X_g003_t04"/>
    </source>
</evidence>
<dbReference type="SUPFAM" id="SSF52151">
    <property type="entry name" value="FabD/lysophospholipase-like"/>
    <property type="match status" value="1"/>
</dbReference>
<dbReference type="WBParaSite" id="PgR001X_g003_t01">
    <property type="protein sequence ID" value="PgR001X_g003_t01"/>
    <property type="gene ID" value="PgR001X_g003"/>
</dbReference>
<feature type="domain" description="PNPLA" evidence="10">
    <location>
        <begin position="684"/>
        <end position="864"/>
    </location>
</feature>
<feature type="repeat" description="ANK" evidence="7">
    <location>
        <begin position="327"/>
        <end position="359"/>
    </location>
</feature>
<feature type="repeat" description="ANK" evidence="7">
    <location>
        <begin position="497"/>
        <end position="529"/>
    </location>
</feature>
<feature type="short sequence motif" description="GXGXXG" evidence="8">
    <location>
        <begin position="688"/>
        <end position="693"/>
    </location>
</feature>
<dbReference type="GO" id="GO:0005739">
    <property type="term" value="C:mitochondrion"/>
    <property type="evidence" value="ECO:0007669"/>
    <property type="project" value="TreeGrafter"/>
</dbReference>
<feature type="short sequence motif" description="DGA/G" evidence="8">
    <location>
        <begin position="851"/>
        <end position="853"/>
    </location>
</feature>
<dbReference type="GO" id="GO:2000304">
    <property type="term" value="P:positive regulation of ceramide biosynthetic process"/>
    <property type="evidence" value="ECO:0007669"/>
    <property type="project" value="TreeGrafter"/>
</dbReference>
<evidence type="ECO:0000256" key="2">
    <source>
        <dbReference type="ARBA" id="ARBA00022737"/>
    </source>
</evidence>
<dbReference type="PROSITE" id="PS51635">
    <property type="entry name" value="PNPLA"/>
    <property type="match status" value="1"/>
</dbReference>
<organism evidence="11 14">
    <name type="scientific">Parascaris univalens</name>
    <name type="common">Nematode worm</name>
    <dbReference type="NCBI Taxonomy" id="6257"/>
    <lineage>
        <taxon>Eukaryota</taxon>
        <taxon>Metazoa</taxon>
        <taxon>Ecdysozoa</taxon>
        <taxon>Nematoda</taxon>
        <taxon>Chromadorea</taxon>
        <taxon>Rhabditida</taxon>
        <taxon>Spirurina</taxon>
        <taxon>Ascaridomorpha</taxon>
        <taxon>Ascaridoidea</taxon>
        <taxon>Ascarididae</taxon>
        <taxon>Parascaris</taxon>
    </lineage>
</organism>
<dbReference type="WBParaSite" id="PgR001X_g003_t04">
    <property type="protein sequence ID" value="PgR001X_g003_t04"/>
    <property type="gene ID" value="PgR001X_g003"/>
</dbReference>
<dbReference type="Pfam" id="PF12796">
    <property type="entry name" value="Ank_2"/>
    <property type="match status" value="2"/>
</dbReference>
<dbReference type="WBParaSite" id="PgR001X_g003_t03">
    <property type="protein sequence ID" value="PgR001X_g003_t03"/>
    <property type="gene ID" value="PgR001X_g003"/>
</dbReference>
<feature type="region of interest" description="Disordered" evidence="9">
    <location>
        <begin position="1"/>
        <end position="20"/>
    </location>
</feature>
<evidence type="ECO:0000256" key="1">
    <source>
        <dbReference type="ARBA" id="ARBA00013278"/>
    </source>
</evidence>
<keyword evidence="5 8" id="KW-0443">Lipid metabolism</keyword>
<evidence type="ECO:0000256" key="7">
    <source>
        <dbReference type="PROSITE-ProRule" id="PRU00023"/>
    </source>
</evidence>
<dbReference type="Gene3D" id="3.40.1090.10">
    <property type="entry name" value="Cytosolic phospholipase A2 catalytic domain"/>
    <property type="match status" value="1"/>
</dbReference>
<dbReference type="PANTHER" id="PTHR24139">
    <property type="entry name" value="CALCIUM-INDEPENDENT PHOSPHOLIPASE A2"/>
    <property type="match status" value="1"/>
</dbReference>
<dbReference type="GO" id="GO:0016042">
    <property type="term" value="P:lipid catabolic process"/>
    <property type="evidence" value="ECO:0007669"/>
    <property type="project" value="UniProtKB-UniRule"/>
</dbReference>
<dbReference type="GO" id="GO:0047499">
    <property type="term" value="F:calcium-independent phospholipase A2 activity"/>
    <property type="evidence" value="ECO:0007669"/>
    <property type="project" value="InterPro"/>
</dbReference>
<feature type="compositionally biased region" description="Polar residues" evidence="9">
    <location>
        <begin position="1020"/>
        <end position="1033"/>
    </location>
</feature>
<dbReference type="InterPro" id="IPR047148">
    <property type="entry name" value="PLPL9"/>
</dbReference>
<keyword evidence="8" id="KW-0442">Lipid degradation</keyword>
<feature type="compositionally biased region" description="Low complexity" evidence="9">
    <location>
        <begin position="75"/>
        <end position="88"/>
    </location>
</feature>
<dbReference type="InterPro" id="IPR036770">
    <property type="entry name" value="Ankyrin_rpt-contain_sf"/>
</dbReference>
<evidence type="ECO:0000313" key="13">
    <source>
        <dbReference type="WBParaSite" id="PgR001X_g003_t02"/>
    </source>
</evidence>
<dbReference type="Pfam" id="PF01734">
    <property type="entry name" value="Patatin"/>
    <property type="match status" value="1"/>
</dbReference>
<name>A0A915A4B4_PARUN</name>
<reference evidence="12 13" key="1">
    <citation type="submission" date="2022-11" db="UniProtKB">
        <authorList>
            <consortium name="WormBaseParasite"/>
        </authorList>
    </citation>
    <scope>IDENTIFICATION</scope>
</reference>
<keyword evidence="4 7" id="KW-0040">ANK repeat</keyword>
<proteinExistence type="predicted"/>
<evidence type="ECO:0000256" key="6">
    <source>
        <dbReference type="ARBA" id="ARBA00023422"/>
    </source>
</evidence>